<name>A0A1X7AEK2_9GAMM</name>
<proteinExistence type="predicted"/>
<dbReference type="RefSeq" id="WP_087106091.1">
    <property type="nucleotide sequence ID" value="NZ_CBCSCN010000019.1"/>
</dbReference>
<gene>
    <name evidence="1" type="ORF">EHSB41UT_00244</name>
</gene>
<keyword evidence="2" id="KW-1185">Reference proteome</keyword>
<evidence type="ECO:0000313" key="2">
    <source>
        <dbReference type="Proteomes" id="UP000196573"/>
    </source>
</evidence>
<sequence>MFIGTVYNEKTGQIEGVISSSDMDGLYAQRREGFAVCLGEFDNGEKYIKAGEVLDRPTMGISIQKPTTVGEDLVISGVPDNTLVFYPGGQAVIDDGVLEWTSEIPGTFRLTLTNFPYKEQIISVTFADV</sequence>
<dbReference type="AlphaFoldDB" id="A0A1X7AEK2"/>
<evidence type="ECO:0000313" key="1">
    <source>
        <dbReference type="EMBL" id="SMA33242.1"/>
    </source>
</evidence>
<protein>
    <submittedName>
        <fullName evidence="1">Uncharacterized protein</fullName>
    </submittedName>
</protein>
<dbReference type="EMBL" id="FWPT01000001">
    <property type="protein sequence ID" value="SMA33242.1"/>
    <property type="molecule type" value="Genomic_DNA"/>
</dbReference>
<dbReference type="Proteomes" id="UP000196573">
    <property type="component" value="Unassembled WGS sequence"/>
</dbReference>
<reference evidence="1 2" key="1">
    <citation type="submission" date="2017-03" db="EMBL/GenBank/DDBJ databases">
        <authorList>
            <person name="Afonso C.L."/>
            <person name="Miller P.J."/>
            <person name="Scott M.A."/>
            <person name="Spackman E."/>
            <person name="Goraichik I."/>
            <person name="Dimitrov K.M."/>
            <person name="Suarez D.L."/>
            <person name="Swayne D.E."/>
        </authorList>
    </citation>
    <scope>NUCLEOTIDE SEQUENCE [LARGE SCALE GENOMIC DNA]</scope>
    <source>
        <strain evidence="1">SB41UT1</strain>
    </source>
</reference>
<organism evidence="1 2">
    <name type="scientific">Parendozoicomonas haliclonae</name>
    <dbReference type="NCBI Taxonomy" id="1960125"/>
    <lineage>
        <taxon>Bacteria</taxon>
        <taxon>Pseudomonadati</taxon>
        <taxon>Pseudomonadota</taxon>
        <taxon>Gammaproteobacteria</taxon>
        <taxon>Oceanospirillales</taxon>
        <taxon>Endozoicomonadaceae</taxon>
        <taxon>Parendozoicomonas</taxon>
    </lineage>
</organism>
<accession>A0A1X7AEK2</accession>
<dbReference type="OrthoDB" id="8689135at2"/>